<evidence type="ECO:0000313" key="11">
    <source>
        <dbReference type="Proteomes" id="UP000190312"/>
    </source>
</evidence>
<dbReference type="GO" id="GO:0004497">
    <property type="term" value="F:monooxygenase activity"/>
    <property type="evidence" value="ECO:0007669"/>
    <property type="project" value="UniProtKB-KW"/>
</dbReference>
<feature type="binding site" description="axial binding residue" evidence="7">
    <location>
        <position position="477"/>
    </location>
    <ligand>
        <name>heme</name>
        <dbReference type="ChEBI" id="CHEBI:30413"/>
    </ligand>
    <ligandPart>
        <name>Fe</name>
        <dbReference type="ChEBI" id="CHEBI:18248"/>
    </ligandPart>
</feature>
<evidence type="ECO:0000256" key="6">
    <source>
        <dbReference type="ARBA" id="ARBA00023033"/>
    </source>
</evidence>
<organism evidence="10 11">
    <name type="scientific">Aspergillus oryzae</name>
    <name type="common">Yellow koji mold</name>
    <dbReference type="NCBI Taxonomy" id="5062"/>
    <lineage>
        <taxon>Eukaryota</taxon>
        <taxon>Fungi</taxon>
        <taxon>Dikarya</taxon>
        <taxon>Ascomycota</taxon>
        <taxon>Pezizomycotina</taxon>
        <taxon>Eurotiomycetes</taxon>
        <taxon>Eurotiomycetidae</taxon>
        <taxon>Eurotiales</taxon>
        <taxon>Aspergillaceae</taxon>
        <taxon>Aspergillus</taxon>
        <taxon>Aspergillus subgen. Circumdati</taxon>
    </lineage>
</organism>
<evidence type="ECO:0000256" key="1">
    <source>
        <dbReference type="ARBA" id="ARBA00001971"/>
    </source>
</evidence>
<keyword evidence="6 8" id="KW-0503">Monooxygenase</keyword>
<keyword evidence="9" id="KW-0812">Transmembrane</keyword>
<accession>A0A1S9DFL7</accession>
<dbReference type="AlphaFoldDB" id="A0A1S9DFL7"/>
<dbReference type="InterPro" id="IPR002403">
    <property type="entry name" value="Cyt_P450_E_grp-IV"/>
</dbReference>
<keyword evidence="4 8" id="KW-0560">Oxidoreductase</keyword>
<dbReference type="Gene3D" id="1.10.630.10">
    <property type="entry name" value="Cytochrome P450"/>
    <property type="match status" value="1"/>
</dbReference>
<keyword evidence="7 8" id="KW-0349">Heme</keyword>
<dbReference type="InterPro" id="IPR036396">
    <property type="entry name" value="Cyt_P450_sf"/>
</dbReference>
<evidence type="ECO:0000256" key="8">
    <source>
        <dbReference type="RuleBase" id="RU000461"/>
    </source>
</evidence>
<proteinExistence type="inferred from homology"/>
<evidence type="ECO:0000256" key="2">
    <source>
        <dbReference type="ARBA" id="ARBA00010617"/>
    </source>
</evidence>
<dbReference type="CDD" id="cd11059">
    <property type="entry name" value="CYP_fungal"/>
    <property type="match status" value="1"/>
</dbReference>
<dbReference type="GO" id="GO:0005506">
    <property type="term" value="F:iron ion binding"/>
    <property type="evidence" value="ECO:0007669"/>
    <property type="project" value="InterPro"/>
</dbReference>
<comment type="cofactor">
    <cofactor evidence="1 7">
        <name>heme</name>
        <dbReference type="ChEBI" id="CHEBI:30413"/>
    </cofactor>
</comment>
<dbReference type="Proteomes" id="UP000190312">
    <property type="component" value="Unassembled WGS sequence"/>
</dbReference>
<gene>
    <name evidence="10" type="ORF">OAory_01043290</name>
</gene>
<dbReference type="eggNOG" id="KOG0158">
    <property type="taxonomic scope" value="Eukaryota"/>
</dbReference>
<comment type="caution">
    <text evidence="10">The sequence shown here is derived from an EMBL/GenBank/DDBJ whole genome shotgun (WGS) entry which is preliminary data.</text>
</comment>
<dbReference type="InterPro" id="IPR001128">
    <property type="entry name" value="Cyt_P450"/>
</dbReference>
<sequence length="533" mass="60152">MAGLILENLMLGTCNSLHALMDEDFNIQYVSLAAIMTSATAIAIGILLAAFVYKYLIHPYCLSPISSVPNAHFTSPVSNRWIEKQRNAGKEVLTIYNLHQKLGPVVRLGPDELSVNSLSGLKTIYTGAFEKHSFYSDVFINFQTPNLVGMIHNNPHARQKRMLSRIYSKSYLQESRDLRDISKIILSQRLFPILRRVAKSGEAINVLPLFQAVGMDFTSSYLFGTKNSTTYIFHLPEWQQWLEEYEKFKYMSVQDRYMGFIESWCLSLCRKVENNDQPNDVPIATNAVVYNQLRQSLEKDPDSRPLELAIASEVLDHLVAGHETSGITFTYMMWELSQHPELQAELRRELLTLTPNLRSLPISDNAVDLPSLPSPSAIDALPLLDAVLRETLRLHSPAPAPLPRVTPASPTGVSIEGYHNLPAGVRVSSSSYSLHRIEEVYPQSSDWLPERWLKPEPGKIHDMRRLFWPFGSGGRMCLGSNFALQEIKLVMAAVYTNFTTSIVDDEGIEQDHAFISLPTGRKLMLRFTPIKEA</sequence>
<dbReference type="InterPro" id="IPR017972">
    <property type="entry name" value="Cyt_P450_CS"/>
</dbReference>
<dbReference type="PRINTS" id="PR00385">
    <property type="entry name" value="P450"/>
</dbReference>
<dbReference type="InterPro" id="IPR050121">
    <property type="entry name" value="Cytochrome_P450_monoxygenase"/>
</dbReference>
<dbReference type="SUPFAM" id="SSF48264">
    <property type="entry name" value="Cytochrome P450"/>
    <property type="match status" value="1"/>
</dbReference>
<dbReference type="PROSITE" id="PS00086">
    <property type="entry name" value="CYTOCHROME_P450"/>
    <property type="match status" value="1"/>
</dbReference>
<evidence type="ECO:0000256" key="9">
    <source>
        <dbReference type="SAM" id="Phobius"/>
    </source>
</evidence>
<reference evidence="10 11" key="1">
    <citation type="submission" date="2016-10" db="EMBL/GenBank/DDBJ databases">
        <title>Genome sequencing of Aspergillus oryzae BCC7051.</title>
        <authorList>
            <person name="Thammarongtham C."/>
            <person name="Vorapreeda T."/>
            <person name="Nookaew I."/>
            <person name="Srisuk T."/>
            <person name="Land M."/>
            <person name="Jeennor S."/>
            <person name="Laoteng K."/>
        </authorList>
    </citation>
    <scope>NUCLEOTIDE SEQUENCE [LARGE SCALE GENOMIC DNA]</scope>
    <source>
        <strain evidence="10 11">BCC7051</strain>
    </source>
</reference>
<dbReference type="VEuPathDB" id="FungiDB:AO090010000700"/>
<comment type="similarity">
    <text evidence="2 8">Belongs to the cytochrome P450 family.</text>
</comment>
<evidence type="ECO:0000256" key="5">
    <source>
        <dbReference type="ARBA" id="ARBA00023004"/>
    </source>
</evidence>
<protein>
    <submittedName>
        <fullName evidence="10">Cytochrome P450</fullName>
    </submittedName>
</protein>
<dbReference type="PANTHER" id="PTHR24305:SF228">
    <property type="entry name" value="P450 MONOOXYGENASE, PUTATIVE (AFU_ORTHOLOGUE AFUA_3G03930)-RELATED"/>
    <property type="match status" value="1"/>
</dbReference>
<keyword evidence="9" id="KW-1133">Transmembrane helix</keyword>
<evidence type="ECO:0000313" key="10">
    <source>
        <dbReference type="EMBL" id="OOO07829.1"/>
    </source>
</evidence>
<dbReference type="Pfam" id="PF00067">
    <property type="entry name" value="p450"/>
    <property type="match status" value="1"/>
</dbReference>
<dbReference type="PANTHER" id="PTHR24305">
    <property type="entry name" value="CYTOCHROME P450"/>
    <property type="match status" value="1"/>
</dbReference>
<evidence type="ECO:0000256" key="4">
    <source>
        <dbReference type="ARBA" id="ARBA00023002"/>
    </source>
</evidence>
<evidence type="ECO:0000256" key="7">
    <source>
        <dbReference type="PIRSR" id="PIRSR602403-1"/>
    </source>
</evidence>
<keyword evidence="9" id="KW-0472">Membrane</keyword>
<dbReference type="EMBL" id="MKZY01000006">
    <property type="protein sequence ID" value="OOO07829.1"/>
    <property type="molecule type" value="Genomic_DNA"/>
</dbReference>
<evidence type="ECO:0000256" key="3">
    <source>
        <dbReference type="ARBA" id="ARBA00022723"/>
    </source>
</evidence>
<dbReference type="OrthoDB" id="1470350at2759"/>
<dbReference type="PRINTS" id="PR00465">
    <property type="entry name" value="EP450IV"/>
</dbReference>
<dbReference type="FunFam" id="1.10.630.10:FF:000115">
    <property type="entry name" value="Cytochrome P450 monooxygenase, putative"/>
    <property type="match status" value="1"/>
</dbReference>
<dbReference type="GO" id="GO:0020037">
    <property type="term" value="F:heme binding"/>
    <property type="evidence" value="ECO:0007669"/>
    <property type="project" value="InterPro"/>
</dbReference>
<dbReference type="GO" id="GO:0016705">
    <property type="term" value="F:oxidoreductase activity, acting on paired donors, with incorporation or reduction of molecular oxygen"/>
    <property type="evidence" value="ECO:0007669"/>
    <property type="project" value="InterPro"/>
</dbReference>
<name>A0A1S9DFL7_ASPOZ</name>
<keyword evidence="3 7" id="KW-0479">Metal-binding</keyword>
<keyword evidence="5 7" id="KW-0408">Iron</keyword>
<feature type="transmembrane region" description="Helical" evidence="9">
    <location>
        <begin position="29"/>
        <end position="53"/>
    </location>
</feature>